<keyword evidence="1" id="KW-0472">Membrane</keyword>
<keyword evidence="3" id="KW-1185">Reference proteome</keyword>
<evidence type="ECO:0000313" key="2">
    <source>
        <dbReference type="EMBL" id="WOH36525.1"/>
    </source>
</evidence>
<name>A0ABZ0GLB5_9GAMM</name>
<keyword evidence="1" id="KW-1133">Transmembrane helix</keyword>
<feature type="transmembrane region" description="Helical" evidence="1">
    <location>
        <begin position="14"/>
        <end position="33"/>
    </location>
</feature>
<protein>
    <submittedName>
        <fullName evidence="2">Uncharacterized protein</fullName>
    </submittedName>
</protein>
<gene>
    <name evidence="2" type="ORF">RI844_14260</name>
</gene>
<dbReference type="EMBL" id="CP136600">
    <property type="protein sequence ID" value="WOH36525.1"/>
    <property type="molecule type" value="Genomic_DNA"/>
</dbReference>
<reference evidence="2 3" key="1">
    <citation type="submission" date="2023-09" db="EMBL/GenBank/DDBJ databases">
        <authorList>
            <person name="Qi X."/>
        </authorList>
    </citation>
    <scope>NUCLEOTIDE SEQUENCE [LARGE SCALE GENOMIC DNA]</scope>
    <source>
        <strain evidence="2 3">S1-1</strain>
    </source>
</reference>
<accession>A0ABZ0GLB5</accession>
<sequence length="40" mass="4380">MAAGAIRGLEVKGVFFYAEILINLAVFSIVSTMSRYQGKK</sequence>
<proteinExistence type="predicted"/>
<evidence type="ECO:0000313" key="3">
    <source>
        <dbReference type="Proteomes" id="UP001301442"/>
    </source>
</evidence>
<evidence type="ECO:0000256" key="1">
    <source>
        <dbReference type="SAM" id="Phobius"/>
    </source>
</evidence>
<dbReference type="Proteomes" id="UP001301442">
    <property type="component" value="Chromosome"/>
</dbReference>
<organism evidence="2 3">
    <name type="scientific">Thalassotalea fonticola</name>
    <dbReference type="NCBI Taxonomy" id="3065649"/>
    <lineage>
        <taxon>Bacteria</taxon>
        <taxon>Pseudomonadati</taxon>
        <taxon>Pseudomonadota</taxon>
        <taxon>Gammaproteobacteria</taxon>
        <taxon>Alteromonadales</taxon>
        <taxon>Colwelliaceae</taxon>
        <taxon>Thalassotalea</taxon>
    </lineage>
</organism>
<dbReference type="RefSeq" id="WP_348395336.1">
    <property type="nucleotide sequence ID" value="NZ_CP136600.1"/>
</dbReference>
<keyword evidence="1" id="KW-0812">Transmembrane</keyword>